<evidence type="ECO:0000313" key="5">
    <source>
        <dbReference type="Proteomes" id="UP000237144"/>
    </source>
</evidence>
<dbReference type="SMART" id="SM00960">
    <property type="entry name" value="Robl_LC7"/>
    <property type="match status" value="1"/>
</dbReference>
<dbReference type="PANTHER" id="PTHR10779">
    <property type="entry name" value="DYNEIN LIGHT CHAIN ROADBLOCK"/>
    <property type="match status" value="1"/>
</dbReference>
<dbReference type="STRING" id="741276.A0A2S5BEA3"/>
<dbReference type="EMBL" id="PJQD01000019">
    <property type="protein sequence ID" value="POY75091.1"/>
    <property type="molecule type" value="Genomic_DNA"/>
</dbReference>
<dbReference type="OrthoDB" id="9985637at2759"/>
<evidence type="ECO:0000313" key="4">
    <source>
        <dbReference type="EMBL" id="POY75091.1"/>
    </source>
</evidence>
<name>A0A2S5BEA3_9BASI</name>
<dbReference type="Gene3D" id="3.30.450.30">
    <property type="entry name" value="Dynein light chain 2a, cytoplasmic"/>
    <property type="match status" value="1"/>
</dbReference>
<evidence type="ECO:0000259" key="3">
    <source>
        <dbReference type="SMART" id="SM00960"/>
    </source>
</evidence>
<keyword evidence="5" id="KW-1185">Reference proteome</keyword>
<dbReference type="Pfam" id="PF03259">
    <property type="entry name" value="Robl_LC7"/>
    <property type="match status" value="1"/>
</dbReference>
<comment type="caution">
    <text evidence="4">The sequence shown here is derived from an EMBL/GenBank/DDBJ whole genome shotgun (WGS) entry which is preliminary data.</text>
</comment>
<dbReference type="SUPFAM" id="SSF103196">
    <property type="entry name" value="Roadblock/LC7 domain"/>
    <property type="match status" value="1"/>
</dbReference>
<reference evidence="4 5" key="1">
    <citation type="journal article" date="2018" name="Front. Microbiol.">
        <title>Prospects for Fungal Bioremediation of Acidic Radioactive Waste Sites: Characterization and Genome Sequence of Rhodotorula taiwanensis MD1149.</title>
        <authorList>
            <person name="Tkavc R."/>
            <person name="Matrosova V.Y."/>
            <person name="Grichenko O.E."/>
            <person name="Gostincar C."/>
            <person name="Volpe R.P."/>
            <person name="Klimenkova P."/>
            <person name="Gaidamakova E.K."/>
            <person name="Zhou C.E."/>
            <person name="Stewart B.J."/>
            <person name="Lyman M.G."/>
            <person name="Malfatti S.A."/>
            <person name="Rubinfeld B."/>
            <person name="Courtot M."/>
            <person name="Singh J."/>
            <person name="Dalgard C.L."/>
            <person name="Hamilton T."/>
            <person name="Frey K.G."/>
            <person name="Gunde-Cimerman N."/>
            <person name="Dugan L."/>
            <person name="Daly M.J."/>
        </authorList>
    </citation>
    <scope>NUCLEOTIDE SEQUENCE [LARGE SCALE GENOMIC DNA]</scope>
    <source>
        <strain evidence="4 5">MD1149</strain>
    </source>
</reference>
<evidence type="ECO:0000256" key="2">
    <source>
        <dbReference type="SAM" id="MobiDB-lite"/>
    </source>
</evidence>
<protein>
    <recommendedName>
        <fullName evidence="3">Roadblock/LAMTOR2 domain-containing protein</fullName>
    </recommendedName>
</protein>
<feature type="domain" description="Roadblock/LAMTOR2" evidence="3">
    <location>
        <begin position="14"/>
        <end position="155"/>
    </location>
</feature>
<dbReference type="Proteomes" id="UP000237144">
    <property type="component" value="Unassembled WGS sequence"/>
</dbReference>
<comment type="similarity">
    <text evidence="1">Belongs to the GAMAD family.</text>
</comment>
<accession>A0A2S5BEA3</accession>
<dbReference type="AlphaFoldDB" id="A0A2S5BEA3"/>
<sequence>MASSASTLAAPPEVEATLSRLVGYKNVQGVLILSRPNGIILRSAGPLFAHAPARPSRTREEQVTRAPPPTGEENPEGEATLTAEEDGAEDVPTPAHSELARKYARAASRIVDCARSEVRDVDEEADEDVRFLRVRTKRHELMITPDPQYVLVVVQDPTN</sequence>
<proteinExistence type="inferred from homology"/>
<evidence type="ECO:0000256" key="1">
    <source>
        <dbReference type="ARBA" id="ARBA00007191"/>
    </source>
</evidence>
<feature type="region of interest" description="Disordered" evidence="2">
    <location>
        <begin position="49"/>
        <end position="94"/>
    </location>
</feature>
<organism evidence="4 5">
    <name type="scientific">Rhodotorula taiwanensis</name>
    <dbReference type="NCBI Taxonomy" id="741276"/>
    <lineage>
        <taxon>Eukaryota</taxon>
        <taxon>Fungi</taxon>
        <taxon>Dikarya</taxon>
        <taxon>Basidiomycota</taxon>
        <taxon>Pucciniomycotina</taxon>
        <taxon>Microbotryomycetes</taxon>
        <taxon>Sporidiobolales</taxon>
        <taxon>Sporidiobolaceae</taxon>
        <taxon>Rhodotorula</taxon>
    </lineage>
</organism>
<dbReference type="InterPro" id="IPR004942">
    <property type="entry name" value="Roadblock/LAMTOR2_dom"/>
</dbReference>
<gene>
    <name evidence="4" type="ORF">BMF94_1720</name>
</gene>